<protein>
    <submittedName>
        <fullName evidence="1">Uncharacterized protein</fullName>
    </submittedName>
</protein>
<accession>A0AAN9LV03</accession>
<evidence type="ECO:0000313" key="1">
    <source>
        <dbReference type="EMBL" id="KAK7342672.1"/>
    </source>
</evidence>
<gene>
    <name evidence="1" type="ORF">VNO80_25628</name>
</gene>
<proteinExistence type="predicted"/>
<organism evidence="1 2">
    <name type="scientific">Phaseolus coccineus</name>
    <name type="common">Scarlet runner bean</name>
    <name type="synonym">Phaseolus multiflorus</name>
    <dbReference type="NCBI Taxonomy" id="3886"/>
    <lineage>
        <taxon>Eukaryota</taxon>
        <taxon>Viridiplantae</taxon>
        <taxon>Streptophyta</taxon>
        <taxon>Embryophyta</taxon>
        <taxon>Tracheophyta</taxon>
        <taxon>Spermatophyta</taxon>
        <taxon>Magnoliopsida</taxon>
        <taxon>eudicotyledons</taxon>
        <taxon>Gunneridae</taxon>
        <taxon>Pentapetalae</taxon>
        <taxon>rosids</taxon>
        <taxon>fabids</taxon>
        <taxon>Fabales</taxon>
        <taxon>Fabaceae</taxon>
        <taxon>Papilionoideae</taxon>
        <taxon>50 kb inversion clade</taxon>
        <taxon>NPAAA clade</taxon>
        <taxon>indigoferoid/millettioid clade</taxon>
        <taxon>Phaseoleae</taxon>
        <taxon>Phaseolus</taxon>
    </lineage>
</organism>
<keyword evidence="2" id="KW-1185">Reference proteome</keyword>
<dbReference type="EMBL" id="JAYMYR010000009">
    <property type="protein sequence ID" value="KAK7342672.1"/>
    <property type="molecule type" value="Genomic_DNA"/>
</dbReference>
<sequence>MSRCGDAKIQGRGGPALVHQAAVPIHLYYDAEDNVRVAIVLLWAQGSGVERSRCCQVLSKVCWPWRNGCVGGEGLPNLELLQIGGNKLDSAASIVFNLGSRMERVVLLKWNVAKQYVKLI</sequence>
<comment type="caution">
    <text evidence="1">The sequence shown here is derived from an EMBL/GenBank/DDBJ whole genome shotgun (WGS) entry which is preliminary data.</text>
</comment>
<name>A0AAN9LV03_PHACN</name>
<evidence type="ECO:0000313" key="2">
    <source>
        <dbReference type="Proteomes" id="UP001374584"/>
    </source>
</evidence>
<dbReference type="AlphaFoldDB" id="A0AAN9LV03"/>
<reference evidence="1 2" key="1">
    <citation type="submission" date="2024-01" db="EMBL/GenBank/DDBJ databases">
        <title>The genomes of 5 underutilized Papilionoideae crops provide insights into root nodulation and disease resistanc.</title>
        <authorList>
            <person name="Jiang F."/>
        </authorList>
    </citation>
    <scope>NUCLEOTIDE SEQUENCE [LARGE SCALE GENOMIC DNA]</scope>
    <source>
        <strain evidence="1">JINMINGXINNONG_FW02</strain>
        <tissue evidence="1">Leaves</tissue>
    </source>
</reference>
<dbReference type="Proteomes" id="UP001374584">
    <property type="component" value="Unassembled WGS sequence"/>
</dbReference>